<proteinExistence type="predicted"/>
<dbReference type="Gene3D" id="3.30.70.1150">
    <property type="entry name" value="ACT-like. Chain A, domain 2"/>
    <property type="match status" value="1"/>
</dbReference>
<sequence length="89" mass="9612">MVQIKRKIAVIGAVLDNPKDCQSQFNDIVSDFKGVVKGRMGIPFDAEGVSVISIIVYGTLDEINSLTGKLGNIKGVNIKTSFSKKTIEI</sequence>
<evidence type="ECO:0000313" key="2">
    <source>
        <dbReference type="Proteomes" id="UP000184465"/>
    </source>
</evidence>
<name>A0A1M6LYI5_PARC5</name>
<dbReference type="Proteomes" id="UP000184465">
    <property type="component" value="Unassembled WGS sequence"/>
</dbReference>
<dbReference type="STRING" id="1121301.SAMN02745912_00981"/>
<evidence type="ECO:0000313" key="1">
    <source>
        <dbReference type="EMBL" id="SHJ76288.1"/>
    </source>
</evidence>
<dbReference type="OrthoDB" id="9796135at2"/>
<organism evidence="1 2">
    <name type="scientific">Paramaledivibacter caminithermalis (strain DSM 15212 / CIP 107654 / DViRD3)</name>
    <name type="common">Clostridium caminithermale</name>
    <dbReference type="NCBI Taxonomy" id="1121301"/>
    <lineage>
        <taxon>Bacteria</taxon>
        <taxon>Bacillati</taxon>
        <taxon>Bacillota</taxon>
        <taxon>Clostridia</taxon>
        <taxon>Peptostreptococcales</taxon>
        <taxon>Caminicellaceae</taxon>
        <taxon>Paramaledivibacter</taxon>
    </lineage>
</organism>
<dbReference type="InterPro" id="IPR023860">
    <property type="entry name" value="FeFe-hyd_TM1266"/>
</dbReference>
<dbReference type="Pfam" id="PF21699">
    <property type="entry name" value="TM1266-like"/>
    <property type="match status" value="1"/>
</dbReference>
<accession>A0A1M6LYI5</accession>
<reference evidence="1 2" key="1">
    <citation type="submission" date="2016-11" db="EMBL/GenBank/DDBJ databases">
        <authorList>
            <person name="Jaros S."/>
            <person name="Januszkiewicz K."/>
            <person name="Wedrychowicz H."/>
        </authorList>
    </citation>
    <scope>NUCLEOTIDE SEQUENCE [LARGE SCALE GENOMIC DNA]</scope>
    <source>
        <strain evidence="1 2">DSM 15212</strain>
    </source>
</reference>
<dbReference type="InterPro" id="IPR027271">
    <property type="entry name" value="Acetolactate_synth/TF_NikR_C"/>
</dbReference>
<protein>
    <submittedName>
        <fullName evidence="1">Putative iron-only hydrogenase system regulator</fullName>
    </submittedName>
</protein>
<dbReference type="SUPFAM" id="SSF55021">
    <property type="entry name" value="ACT-like"/>
    <property type="match status" value="1"/>
</dbReference>
<gene>
    <name evidence="1" type="ORF">SAMN02745912_00981</name>
</gene>
<keyword evidence="2" id="KW-1185">Reference proteome</keyword>
<dbReference type="NCBIfam" id="TIGR03959">
    <property type="entry name" value="hyd_TM1266"/>
    <property type="match status" value="1"/>
</dbReference>
<dbReference type="InterPro" id="IPR045865">
    <property type="entry name" value="ACT-like_dom_sf"/>
</dbReference>
<dbReference type="AlphaFoldDB" id="A0A1M6LYI5"/>
<dbReference type="EMBL" id="FRAG01000008">
    <property type="protein sequence ID" value="SHJ76288.1"/>
    <property type="molecule type" value="Genomic_DNA"/>
</dbReference>